<protein>
    <recommendedName>
        <fullName evidence="3">4Fe-4S Wbl-type domain-containing protein</fullName>
    </recommendedName>
</protein>
<organism evidence="1 2">
    <name type="scientific">Rhodococcus qingshengii</name>
    <dbReference type="NCBI Taxonomy" id="334542"/>
    <lineage>
        <taxon>Bacteria</taxon>
        <taxon>Bacillati</taxon>
        <taxon>Actinomycetota</taxon>
        <taxon>Actinomycetes</taxon>
        <taxon>Mycobacteriales</taxon>
        <taxon>Nocardiaceae</taxon>
        <taxon>Rhodococcus</taxon>
        <taxon>Rhodococcus erythropolis group</taxon>
    </lineage>
</organism>
<reference evidence="1 2" key="1">
    <citation type="submission" date="2017-07" db="EMBL/GenBank/DDBJ databases">
        <title>Draft sequence of Rhodococcus enclensis 23b-28.</title>
        <authorList>
            <person name="Besaury L."/>
            <person name="Sancelme M."/>
            <person name="Amato P."/>
            <person name="Lallement A."/>
            <person name="Delort A.-M."/>
        </authorList>
    </citation>
    <scope>NUCLEOTIDE SEQUENCE [LARGE SCALE GENOMIC DNA]</scope>
    <source>
        <strain evidence="1 2">23b-28</strain>
    </source>
</reference>
<sequence>MCTGKPQAWELKGQNLAAWKRAMASCSKCPLLGQCRESIRQGKVLPADQVMAETVYDCNGRPVAGHGLRAYAVNRGRTPRAFHASNATLLREGAAA</sequence>
<dbReference type="RefSeq" id="WP_099699095.1">
    <property type="nucleotide sequence ID" value="NZ_NOVD01000087.1"/>
</dbReference>
<name>A0A2A5IXH5_RHOSG</name>
<accession>A0A2A5IXH5</accession>
<gene>
    <name evidence="1" type="ORF">CHR55_33275</name>
</gene>
<evidence type="ECO:0000313" key="1">
    <source>
        <dbReference type="EMBL" id="PCK22010.1"/>
    </source>
</evidence>
<evidence type="ECO:0008006" key="3">
    <source>
        <dbReference type="Google" id="ProtNLM"/>
    </source>
</evidence>
<evidence type="ECO:0000313" key="2">
    <source>
        <dbReference type="Proteomes" id="UP000230886"/>
    </source>
</evidence>
<dbReference type="EMBL" id="NOVD01000087">
    <property type="protein sequence ID" value="PCK22010.1"/>
    <property type="molecule type" value="Genomic_DNA"/>
</dbReference>
<proteinExistence type="predicted"/>
<dbReference type="Proteomes" id="UP000230886">
    <property type="component" value="Unassembled WGS sequence"/>
</dbReference>
<dbReference type="AlphaFoldDB" id="A0A2A5IXH5"/>
<comment type="caution">
    <text evidence="1">The sequence shown here is derived from an EMBL/GenBank/DDBJ whole genome shotgun (WGS) entry which is preliminary data.</text>
</comment>